<keyword evidence="3" id="KW-1185">Reference proteome</keyword>
<sequence>MHVYYAVVHPGRLRNSVLTADYLISESNRLLNEILDQPKQVEKAVKGFIDRYGKRLWRLRMTRNEVRFKVEDPTLGTSYPLRVIIYNVSG</sequence>
<gene>
    <name evidence="2" type="ORF">FWILDA_LOCUS4949</name>
</gene>
<dbReference type="EMBL" id="CAMKVN010000790">
    <property type="protein sequence ID" value="CAI2171175.1"/>
    <property type="molecule type" value="Genomic_DNA"/>
</dbReference>
<evidence type="ECO:0000313" key="3">
    <source>
        <dbReference type="Proteomes" id="UP001153678"/>
    </source>
</evidence>
<evidence type="ECO:0000313" key="2">
    <source>
        <dbReference type="EMBL" id="CAI2171175.1"/>
    </source>
</evidence>
<organism evidence="2 3">
    <name type="scientific">Funneliformis geosporum</name>
    <dbReference type="NCBI Taxonomy" id="1117311"/>
    <lineage>
        <taxon>Eukaryota</taxon>
        <taxon>Fungi</taxon>
        <taxon>Fungi incertae sedis</taxon>
        <taxon>Mucoromycota</taxon>
        <taxon>Glomeromycotina</taxon>
        <taxon>Glomeromycetes</taxon>
        <taxon>Glomerales</taxon>
        <taxon>Glomeraceae</taxon>
        <taxon>Funneliformis</taxon>
    </lineage>
</organism>
<dbReference type="GO" id="GO:0006633">
    <property type="term" value="P:fatty acid biosynthetic process"/>
    <property type="evidence" value="ECO:0007669"/>
    <property type="project" value="InterPro"/>
</dbReference>
<name>A0A9W4SIY3_9GLOM</name>
<dbReference type="AlphaFoldDB" id="A0A9W4SIY3"/>
<proteinExistence type="predicted"/>
<protein>
    <submittedName>
        <fullName evidence="2">18331_t:CDS:1</fullName>
    </submittedName>
</protein>
<accession>A0A9W4SIY3</accession>
<feature type="non-terminal residue" evidence="2">
    <location>
        <position position="1"/>
    </location>
</feature>
<feature type="domain" description="Acetyl-CoA carboxylase central" evidence="1">
    <location>
        <begin position="37"/>
        <end position="90"/>
    </location>
</feature>
<dbReference type="GO" id="GO:0005524">
    <property type="term" value="F:ATP binding"/>
    <property type="evidence" value="ECO:0007669"/>
    <property type="project" value="InterPro"/>
</dbReference>
<evidence type="ECO:0000259" key="1">
    <source>
        <dbReference type="Pfam" id="PF08326"/>
    </source>
</evidence>
<dbReference type="InterPro" id="IPR013537">
    <property type="entry name" value="AcCoA_COase_cen"/>
</dbReference>
<dbReference type="Pfam" id="PF08326">
    <property type="entry name" value="ACC_central"/>
    <property type="match status" value="1"/>
</dbReference>
<comment type="caution">
    <text evidence="2">The sequence shown here is derived from an EMBL/GenBank/DDBJ whole genome shotgun (WGS) entry which is preliminary data.</text>
</comment>
<dbReference type="GO" id="GO:0003989">
    <property type="term" value="F:acetyl-CoA carboxylase activity"/>
    <property type="evidence" value="ECO:0007669"/>
    <property type="project" value="InterPro"/>
</dbReference>
<reference evidence="2" key="1">
    <citation type="submission" date="2022-08" db="EMBL/GenBank/DDBJ databases">
        <authorList>
            <person name="Kallberg Y."/>
            <person name="Tangrot J."/>
            <person name="Rosling A."/>
        </authorList>
    </citation>
    <scope>NUCLEOTIDE SEQUENCE</scope>
    <source>
        <strain evidence="2">Wild A</strain>
    </source>
</reference>
<dbReference type="Proteomes" id="UP001153678">
    <property type="component" value="Unassembled WGS sequence"/>
</dbReference>
<dbReference type="OrthoDB" id="14612at2759"/>